<dbReference type="AlphaFoldDB" id="A0A060BNQ6"/>
<dbReference type="SUPFAM" id="SSF53448">
    <property type="entry name" value="Nucleotide-diphospho-sugar transferases"/>
    <property type="match status" value="1"/>
</dbReference>
<accession>A0A060BNQ6</accession>
<feature type="non-terminal residue" evidence="1">
    <location>
        <position position="140"/>
    </location>
</feature>
<dbReference type="Gene3D" id="3.90.550.10">
    <property type="entry name" value="Spore Coat Polysaccharide Biosynthesis Protein SpsA, Chain A"/>
    <property type="match status" value="1"/>
</dbReference>
<organism evidence="1">
    <name type="scientific">uncultured Rhodococcus sp</name>
    <dbReference type="NCBI Taxonomy" id="194249"/>
    <lineage>
        <taxon>Bacteria</taxon>
        <taxon>Bacillati</taxon>
        <taxon>Actinomycetota</taxon>
        <taxon>Actinomycetes</taxon>
        <taxon>Mycobacteriales</taxon>
        <taxon>Nocardiaceae</taxon>
        <taxon>Rhodococcus</taxon>
        <taxon>environmental samples</taxon>
    </lineage>
</organism>
<evidence type="ECO:0000313" key="1">
    <source>
        <dbReference type="EMBL" id="AIA84534.1"/>
    </source>
</evidence>
<reference evidence="1" key="1">
    <citation type="journal article" date="2013" name="Environ. Microbiol.">
        <title>Seasonally variable intestinal metagenomes of the red palm weevil (Rhynchophorus ferrugineus).</title>
        <authorList>
            <person name="Jia S."/>
            <person name="Zhang X."/>
            <person name="Zhang G."/>
            <person name="Yin A."/>
            <person name="Zhang S."/>
            <person name="Li F."/>
            <person name="Wang L."/>
            <person name="Zhao D."/>
            <person name="Yun Q."/>
            <person name="Tala"/>
            <person name="Wang J."/>
            <person name="Sun G."/>
            <person name="Baabdullah M."/>
            <person name="Yu X."/>
            <person name="Hu S."/>
            <person name="Al-Mssallem I.S."/>
            <person name="Yu J."/>
        </authorList>
    </citation>
    <scope>NUCLEOTIDE SEQUENCE</scope>
</reference>
<dbReference type="InterPro" id="IPR029044">
    <property type="entry name" value="Nucleotide-diphossugar_trans"/>
</dbReference>
<protein>
    <submittedName>
        <fullName evidence="1">CAZy families GT2 protein</fullName>
    </submittedName>
</protein>
<proteinExistence type="predicted"/>
<sequence>MVCSDDTLAPDCLAEQIPWMTDSTLSLVASRFDLINHEGGTVQRDLGLADLVGRIPSSDAMGVFVHRMPDECFPSAAAMFRREQYDRTTGFRDDFGYTLDIDLWLQLVAHGDFLGIEQPLAANRASTFNVSSTTSTVAKV</sequence>
<dbReference type="EMBL" id="KF117281">
    <property type="protein sequence ID" value="AIA84534.1"/>
    <property type="molecule type" value="Genomic_DNA"/>
</dbReference>
<name>A0A060BNQ6_9NOCA</name>